<comment type="caution">
    <text evidence="2">The sequence shown here is derived from an EMBL/GenBank/DDBJ whole genome shotgun (WGS) entry which is preliminary data.</text>
</comment>
<keyword evidence="3" id="KW-1185">Reference proteome</keyword>
<feature type="region of interest" description="Disordered" evidence="1">
    <location>
        <begin position="1"/>
        <end position="34"/>
    </location>
</feature>
<proteinExistence type="predicted"/>
<gene>
    <name evidence="2" type="ORF">V6N12_047956</name>
</gene>
<dbReference type="Gene3D" id="1.25.40.10">
    <property type="entry name" value="Tetratricopeptide repeat domain"/>
    <property type="match status" value="1"/>
</dbReference>
<evidence type="ECO:0000313" key="2">
    <source>
        <dbReference type="EMBL" id="KAK8523436.1"/>
    </source>
</evidence>
<protein>
    <submittedName>
        <fullName evidence="2">Uncharacterized protein</fullName>
    </submittedName>
</protein>
<accession>A0ABR2CUI8</accession>
<dbReference type="Proteomes" id="UP001472677">
    <property type="component" value="Unassembled WGS sequence"/>
</dbReference>
<reference evidence="2 3" key="1">
    <citation type="journal article" date="2024" name="G3 (Bethesda)">
        <title>Genome assembly of Hibiscus sabdariffa L. provides insights into metabolisms of medicinal natural products.</title>
        <authorList>
            <person name="Kim T."/>
        </authorList>
    </citation>
    <scope>NUCLEOTIDE SEQUENCE [LARGE SCALE GENOMIC DNA]</scope>
    <source>
        <strain evidence="2">TK-2024</strain>
        <tissue evidence="2">Old leaves</tissue>
    </source>
</reference>
<organism evidence="2 3">
    <name type="scientific">Hibiscus sabdariffa</name>
    <name type="common">roselle</name>
    <dbReference type="NCBI Taxonomy" id="183260"/>
    <lineage>
        <taxon>Eukaryota</taxon>
        <taxon>Viridiplantae</taxon>
        <taxon>Streptophyta</taxon>
        <taxon>Embryophyta</taxon>
        <taxon>Tracheophyta</taxon>
        <taxon>Spermatophyta</taxon>
        <taxon>Magnoliopsida</taxon>
        <taxon>eudicotyledons</taxon>
        <taxon>Gunneridae</taxon>
        <taxon>Pentapetalae</taxon>
        <taxon>rosids</taxon>
        <taxon>malvids</taxon>
        <taxon>Malvales</taxon>
        <taxon>Malvaceae</taxon>
        <taxon>Malvoideae</taxon>
        <taxon>Hibiscus</taxon>
    </lineage>
</organism>
<dbReference type="EMBL" id="JBBPBM010000043">
    <property type="protein sequence ID" value="KAK8523436.1"/>
    <property type="molecule type" value="Genomic_DNA"/>
</dbReference>
<evidence type="ECO:0000313" key="3">
    <source>
        <dbReference type="Proteomes" id="UP001472677"/>
    </source>
</evidence>
<dbReference type="SUPFAM" id="SSF48452">
    <property type="entry name" value="TPR-like"/>
    <property type="match status" value="1"/>
</dbReference>
<name>A0ABR2CUI8_9ROSI</name>
<dbReference type="PANTHER" id="PTHR26312:SF181">
    <property type="entry name" value="TETRATRICOPEPTIDE REPEAT (TPR)-LIKE SUPERFAMILY PROTEIN"/>
    <property type="match status" value="1"/>
</dbReference>
<evidence type="ECO:0000256" key="1">
    <source>
        <dbReference type="SAM" id="MobiDB-lite"/>
    </source>
</evidence>
<sequence>MLLRSSSSPILKASVPQKPPPVDSAHRIPSKNVSLTSSPINRIQRTSSDGNMTRHFAIPSKHKLSPMGSVKYTLKEEEEEEDITFQPVSLHGGDSDDHGGSGGVGDWGQGKRRMDEYYRDMIRTYPGETLLLTNYAKFLKEVQGDLLKAEEYCRKAVVVNPDDGEILSMYGDLIWVNHGDEALAQSYFDRAVKASPNNCYVLASYARYLWTIEKDDD</sequence>
<dbReference type="PANTHER" id="PTHR26312">
    <property type="entry name" value="TETRATRICOPEPTIDE REPEAT PROTEIN 5"/>
    <property type="match status" value="1"/>
</dbReference>
<dbReference type="InterPro" id="IPR011990">
    <property type="entry name" value="TPR-like_helical_dom_sf"/>
</dbReference>